<reference evidence="1" key="1">
    <citation type="journal article" date="2015" name="Nature">
        <title>Complex archaea that bridge the gap between prokaryotes and eukaryotes.</title>
        <authorList>
            <person name="Spang A."/>
            <person name="Saw J.H."/>
            <person name="Jorgensen S.L."/>
            <person name="Zaremba-Niedzwiedzka K."/>
            <person name="Martijn J."/>
            <person name="Lind A.E."/>
            <person name="van Eijk R."/>
            <person name="Schleper C."/>
            <person name="Guy L."/>
            <person name="Ettema T.J."/>
        </authorList>
    </citation>
    <scope>NUCLEOTIDE SEQUENCE</scope>
</reference>
<comment type="caution">
    <text evidence="1">The sequence shown here is derived from an EMBL/GenBank/DDBJ whole genome shotgun (WGS) entry which is preliminary data.</text>
</comment>
<evidence type="ECO:0000313" key="1">
    <source>
        <dbReference type="EMBL" id="KKL55085.1"/>
    </source>
</evidence>
<name>A0A0F9FCS4_9ZZZZ</name>
<proteinExistence type="predicted"/>
<gene>
    <name evidence="1" type="ORF">LCGC14_2258930</name>
</gene>
<protein>
    <submittedName>
        <fullName evidence="1">Uncharacterized protein</fullName>
    </submittedName>
</protein>
<sequence>MKTFKFINHFLTLVFCSYSFGQQQSVVGNTDKIVEIIIDLNDQKGIDPLQIEKYNALKSGEFFRIRIDNVNTFLFDVSILNEDIDTAAELPASLLDLVDFGGIKTSLGNSNSISSVVKKFVANAPTATVQYFDIDKVQSDESLTTYFSGLKSSAKSKFNELTMLSAEVDAVFEQAESFQNTMSTVDRNVFGAVPTKVDIMGVINSFDQTKKSIVETKELLLEEDSEFLQVLEINKVSVSKNKDLKASAAEIKKVYEALRKASDNLIAQLSAENYGKFSSVLIAVLNNLDFRYTSLPIQRFSDVNELIIHLKPRDKNTKLSAYSTLLRIPDIEKSFWGVSTGFYATGNPENNYSVVERVENGQTVYDFLEEETASFELGINTMIRYGQRIGKVLDSPMFWHFGFGAGLSIDEKFKPRLMAGTGLAFGRKNKIFVDVGVIHMYYNTISKAYTKRANSVLPENFIVNATKINGYVSLGYLISF</sequence>
<dbReference type="EMBL" id="LAZR01030967">
    <property type="protein sequence ID" value="KKL55085.1"/>
    <property type="molecule type" value="Genomic_DNA"/>
</dbReference>
<organism evidence="1">
    <name type="scientific">marine sediment metagenome</name>
    <dbReference type="NCBI Taxonomy" id="412755"/>
    <lineage>
        <taxon>unclassified sequences</taxon>
        <taxon>metagenomes</taxon>
        <taxon>ecological metagenomes</taxon>
    </lineage>
</organism>
<dbReference type="AlphaFoldDB" id="A0A0F9FCS4"/>
<accession>A0A0F9FCS4</accession>